<evidence type="ECO:0000256" key="3">
    <source>
        <dbReference type="ARBA" id="ARBA00007786"/>
    </source>
</evidence>
<evidence type="ECO:0000256" key="2">
    <source>
        <dbReference type="ARBA" id="ARBA00006027"/>
    </source>
</evidence>
<dbReference type="EC" id="3.1.1.11" evidence="7"/>
<dbReference type="Pfam" id="PF08719">
    <property type="entry name" value="NADAR"/>
    <property type="match status" value="1"/>
</dbReference>
<dbReference type="PROSITE" id="PS00503">
    <property type="entry name" value="PECTINESTERASE_2"/>
    <property type="match status" value="1"/>
</dbReference>
<evidence type="ECO:0000259" key="8">
    <source>
        <dbReference type="Pfam" id="PF01095"/>
    </source>
</evidence>
<dbReference type="Gene3D" id="1.10.357.40">
    <property type="entry name" value="YbiA-like"/>
    <property type="match status" value="1"/>
</dbReference>
<comment type="similarity">
    <text evidence="2">In the N-terminal section; belongs to the PMEI family.</text>
</comment>
<dbReference type="NCBIfam" id="TIGR02464">
    <property type="entry name" value="ribofla_fusion"/>
    <property type="match status" value="1"/>
</dbReference>
<evidence type="ECO:0000256" key="7">
    <source>
        <dbReference type="RuleBase" id="RU000589"/>
    </source>
</evidence>
<reference evidence="10" key="1">
    <citation type="submission" date="2019-12" db="EMBL/GenBank/DDBJ databases">
        <title>Genome sequencing and annotation of Brassica cretica.</title>
        <authorList>
            <person name="Studholme D.J."/>
            <person name="Sarris P.F."/>
        </authorList>
    </citation>
    <scope>NUCLEOTIDE SEQUENCE</scope>
    <source>
        <strain evidence="10">PFS-001/15</strain>
        <tissue evidence="10">Leaf</tissue>
    </source>
</reference>
<gene>
    <name evidence="10" type="ORF">F2Q68_00005533</name>
</gene>
<dbReference type="InterPro" id="IPR037238">
    <property type="entry name" value="YbiA-like_sf"/>
</dbReference>
<feature type="domain" description="NADAR" evidence="9">
    <location>
        <begin position="140"/>
        <end position="281"/>
    </location>
</feature>
<dbReference type="PANTHER" id="PTHR31707">
    <property type="entry name" value="PECTINESTERASE"/>
    <property type="match status" value="1"/>
</dbReference>
<evidence type="ECO:0000313" key="10">
    <source>
        <dbReference type="EMBL" id="KAF2580562.1"/>
    </source>
</evidence>
<evidence type="ECO:0000256" key="5">
    <source>
        <dbReference type="ARBA" id="ARBA00023085"/>
    </source>
</evidence>
<dbReference type="InterPro" id="IPR012816">
    <property type="entry name" value="NADAR"/>
</dbReference>
<evidence type="ECO:0000313" key="11">
    <source>
        <dbReference type="Proteomes" id="UP000712281"/>
    </source>
</evidence>
<dbReference type="GO" id="GO:0030599">
    <property type="term" value="F:pectinesterase activity"/>
    <property type="evidence" value="ECO:0007669"/>
    <property type="project" value="UniProtKB-UniRule"/>
</dbReference>
<evidence type="ECO:0000256" key="1">
    <source>
        <dbReference type="ARBA" id="ARBA00005184"/>
    </source>
</evidence>
<comment type="caution">
    <text evidence="10">The sequence shown here is derived from an EMBL/GenBank/DDBJ whole genome shotgun (WGS) entry which is preliminary data.</text>
</comment>
<feature type="domain" description="Pectinesterase catalytic" evidence="8">
    <location>
        <begin position="312"/>
        <end position="610"/>
    </location>
</feature>
<dbReference type="InterPro" id="IPR024072">
    <property type="entry name" value="DHFR-like_dom_sf"/>
</dbReference>
<dbReference type="GO" id="GO:0045490">
    <property type="term" value="P:pectin catabolic process"/>
    <property type="evidence" value="ECO:0007669"/>
    <property type="project" value="UniProtKB-UniRule"/>
</dbReference>
<proteinExistence type="inferred from homology"/>
<dbReference type="FunFam" id="2.160.20.10:FF:000001">
    <property type="entry name" value="Pectinesterase"/>
    <property type="match status" value="1"/>
</dbReference>
<evidence type="ECO:0000256" key="6">
    <source>
        <dbReference type="PROSITE-ProRule" id="PRU10040"/>
    </source>
</evidence>
<dbReference type="Pfam" id="PF01095">
    <property type="entry name" value="Pectinesterase"/>
    <property type="match status" value="1"/>
</dbReference>
<name>A0A8S9JGJ0_BRACR</name>
<dbReference type="SUPFAM" id="SSF51126">
    <property type="entry name" value="Pectin lyase-like"/>
    <property type="match status" value="1"/>
</dbReference>
<keyword evidence="4 7" id="KW-0378">Hydrolase</keyword>
<sequence length="625" mass="69862">MASSLRRGSILGVTNWCDRFQLLMSLLPLRHALISKPWSPPSPSSESASDYTKRKLIVVAFIAPKIIGGSKAPSPVGELGMVEMTQALNLIDVCYEQVGPDMLVSGFLQPVPDLLPVIPSEDATFEIDPSVNPFESSIIFFYKTWDLYGSFSNFSPHPIRMPYGDDYRTWSSVEHYYQANKFVGVKNPLSHDCVEKIRTAKSPEEAALVGRSKQRQQPELVRSDWEDVKIEVMYMALKCKFSTYPHLKTMLLSTAGSVLVEASPHDLFWGGGREGEGLNYLANHEEYFPSWVSRHERRLLVSASLAKSRPHLVVSQDRSGHFRSIQSAINFAGRRRIKSRFIIYVKKGVYRENIEVGNDNHNIMLVGDGARKTIITSGRSVKNGYTTYNSATAGFGGQRFVAKDMTFINTAGPLRGQAVSVRSSSDLSVFYRVGIHGFQDTLYIHSQRQFFRECYISGTIDFIFGNAAVVFQNCMILVRRPLRGQANVITAQGRGDPFQNTGITIHSSRIIAASDLRPVIRAYKTYLGRPWQAYSRVTIMKTYIDNSISPLGWSPWLRGSNFALNTVFYGEYKNFGPGSSTRWRVRWKGFHAITSASVASRFTVGSLIAGGSWLPSTGVPFKTGL</sequence>
<keyword evidence="5 7" id="KW-0063">Aspartyl esterase</keyword>
<comment type="pathway">
    <text evidence="1 7">Glycan metabolism; pectin degradation; 2-dehydro-3-deoxy-D-gluconate from pectin: step 1/5.</text>
</comment>
<dbReference type="InterPro" id="IPR012334">
    <property type="entry name" value="Pectin_lyas_fold"/>
</dbReference>
<dbReference type="Gene3D" id="2.160.20.10">
    <property type="entry name" value="Single-stranded right-handed beta-helix, Pectin lyase-like"/>
    <property type="match status" value="1"/>
</dbReference>
<dbReference type="EMBL" id="QGKW02001660">
    <property type="protein sequence ID" value="KAF2580562.1"/>
    <property type="molecule type" value="Genomic_DNA"/>
</dbReference>
<comment type="similarity">
    <text evidence="3">In the C-terminal section; belongs to the pectinesterase family.</text>
</comment>
<evidence type="ECO:0000259" key="9">
    <source>
        <dbReference type="Pfam" id="PF08719"/>
    </source>
</evidence>
<dbReference type="Proteomes" id="UP000712281">
    <property type="component" value="Unassembled WGS sequence"/>
</dbReference>
<accession>A0A8S9JGJ0</accession>
<evidence type="ECO:0000256" key="4">
    <source>
        <dbReference type="ARBA" id="ARBA00022801"/>
    </source>
</evidence>
<dbReference type="SUPFAM" id="SSF143990">
    <property type="entry name" value="YbiA-like"/>
    <property type="match status" value="1"/>
</dbReference>
<dbReference type="Gene3D" id="3.40.430.10">
    <property type="entry name" value="Dihydrofolate Reductase, subunit A"/>
    <property type="match status" value="1"/>
</dbReference>
<feature type="active site" evidence="6">
    <location>
        <position position="461"/>
    </location>
</feature>
<organism evidence="10 11">
    <name type="scientific">Brassica cretica</name>
    <name type="common">Mustard</name>
    <dbReference type="NCBI Taxonomy" id="69181"/>
    <lineage>
        <taxon>Eukaryota</taxon>
        <taxon>Viridiplantae</taxon>
        <taxon>Streptophyta</taxon>
        <taxon>Embryophyta</taxon>
        <taxon>Tracheophyta</taxon>
        <taxon>Spermatophyta</taxon>
        <taxon>Magnoliopsida</taxon>
        <taxon>eudicotyledons</taxon>
        <taxon>Gunneridae</taxon>
        <taxon>Pentapetalae</taxon>
        <taxon>rosids</taxon>
        <taxon>malvids</taxon>
        <taxon>Brassicales</taxon>
        <taxon>Brassicaceae</taxon>
        <taxon>Brassiceae</taxon>
        <taxon>Brassica</taxon>
    </lineage>
</organism>
<dbReference type="InterPro" id="IPR011050">
    <property type="entry name" value="Pectin_lyase_fold/virulence"/>
</dbReference>
<dbReference type="InterPro" id="IPR033131">
    <property type="entry name" value="Pectinesterase_Asp_AS"/>
</dbReference>
<comment type="catalytic activity">
    <reaction evidence="7">
        <text>[(1-&gt;4)-alpha-D-galacturonosyl methyl ester](n) + n H2O = [(1-&gt;4)-alpha-D-galacturonosyl](n) + n methanol + n H(+)</text>
        <dbReference type="Rhea" id="RHEA:22380"/>
        <dbReference type="Rhea" id="RHEA-COMP:14570"/>
        <dbReference type="Rhea" id="RHEA-COMP:14573"/>
        <dbReference type="ChEBI" id="CHEBI:15377"/>
        <dbReference type="ChEBI" id="CHEBI:15378"/>
        <dbReference type="ChEBI" id="CHEBI:17790"/>
        <dbReference type="ChEBI" id="CHEBI:140522"/>
        <dbReference type="ChEBI" id="CHEBI:140523"/>
        <dbReference type="EC" id="3.1.1.11"/>
    </reaction>
</comment>
<dbReference type="CDD" id="cd15457">
    <property type="entry name" value="NADAR"/>
    <property type="match status" value="1"/>
</dbReference>
<dbReference type="InterPro" id="IPR000070">
    <property type="entry name" value="Pectinesterase_cat"/>
</dbReference>
<protein>
    <recommendedName>
        <fullName evidence="7">Pectinesterase</fullName>
        <ecNumber evidence="7">3.1.1.11</ecNumber>
    </recommendedName>
</protein>
<dbReference type="GO" id="GO:0042545">
    <property type="term" value="P:cell wall modification"/>
    <property type="evidence" value="ECO:0007669"/>
    <property type="project" value="UniProtKB-UniRule"/>
</dbReference>
<dbReference type="AlphaFoldDB" id="A0A8S9JGJ0"/>